<feature type="repeat" description="ANK" evidence="3">
    <location>
        <begin position="611"/>
        <end position="643"/>
    </location>
</feature>
<dbReference type="OrthoDB" id="5865767at2759"/>
<feature type="repeat" description="ANK" evidence="3">
    <location>
        <begin position="743"/>
        <end position="775"/>
    </location>
</feature>
<protein>
    <submittedName>
        <fullName evidence="5">Uncharacterized protein</fullName>
    </submittedName>
</protein>
<feature type="repeat" description="ANK" evidence="3">
    <location>
        <begin position="875"/>
        <end position="907"/>
    </location>
</feature>
<dbReference type="SMART" id="SM00248">
    <property type="entry name" value="ANK"/>
    <property type="match status" value="13"/>
</dbReference>
<evidence type="ECO:0000313" key="5">
    <source>
        <dbReference type="EMBL" id="CAH0018329.1"/>
    </source>
</evidence>
<dbReference type="PANTHER" id="PTHR24166:SF48">
    <property type="entry name" value="PROTEIN VAPYRIN"/>
    <property type="match status" value="1"/>
</dbReference>
<feature type="repeat" description="ANK" evidence="3">
    <location>
        <begin position="908"/>
        <end position="940"/>
    </location>
</feature>
<dbReference type="Pfam" id="PF00023">
    <property type="entry name" value="Ank"/>
    <property type="match status" value="1"/>
</dbReference>
<dbReference type="InterPro" id="IPR050889">
    <property type="entry name" value="Dendritic_Spine_Reg/Scaffold"/>
</dbReference>
<comment type="caution">
    <text evidence="5">The sequence shown here is derived from an EMBL/GenBank/DDBJ whole genome shotgun (WGS) entry which is preliminary data.</text>
</comment>
<evidence type="ECO:0000256" key="3">
    <source>
        <dbReference type="PROSITE-ProRule" id="PRU00023"/>
    </source>
</evidence>
<reference evidence="5" key="1">
    <citation type="submission" date="2021-10" db="EMBL/GenBank/DDBJ databases">
        <authorList>
            <person name="Piombo E."/>
        </authorList>
    </citation>
    <scope>NUCLEOTIDE SEQUENCE</scope>
</reference>
<dbReference type="PROSITE" id="PS50297">
    <property type="entry name" value="ANK_REP_REGION"/>
    <property type="match status" value="12"/>
</dbReference>
<gene>
    <name evidence="5" type="ORF">CRHIZ90672A_00006715</name>
</gene>
<feature type="repeat" description="ANK" evidence="3">
    <location>
        <begin position="776"/>
        <end position="808"/>
    </location>
</feature>
<keyword evidence="2 3" id="KW-0040">ANK repeat</keyword>
<feature type="region of interest" description="Disordered" evidence="4">
    <location>
        <begin position="43"/>
        <end position="62"/>
    </location>
</feature>
<dbReference type="SUPFAM" id="SSF48403">
    <property type="entry name" value="Ankyrin repeat"/>
    <property type="match status" value="2"/>
</dbReference>
<keyword evidence="6" id="KW-1185">Reference proteome</keyword>
<dbReference type="Pfam" id="PF12796">
    <property type="entry name" value="Ank_2"/>
    <property type="match status" value="3"/>
</dbReference>
<dbReference type="PRINTS" id="PR01415">
    <property type="entry name" value="ANKYRIN"/>
</dbReference>
<feature type="repeat" description="ANK" evidence="3">
    <location>
        <begin position="842"/>
        <end position="874"/>
    </location>
</feature>
<evidence type="ECO:0000313" key="6">
    <source>
        <dbReference type="Proteomes" id="UP000696573"/>
    </source>
</evidence>
<dbReference type="PROSITE" id="PS50088">
    <property type="entry name" value="ANK_REPEAT"/>
    <property type="match status" value="12"/>
</dbReference>
<dbReference type="Gene3D" id="1.25.40.20">
    <property type="entry name" value="Ankyrin repeat-containing domain"/>
    <property type="match status" value="2"/>
</dbReference>
<proteinExistence type="predicted"/>
<name>A0A9N9V342_9HYPO</name>
<dbReference type="PANTHER" id="PTHR24166">
    <property type="entry name" value="ROLLING PEBBLES, ISOFORM B"/>
    <property type="match status" value="1"/>
</dbReference>
<feature type="repeat" description="ANK" evidence="3">
    <location>
        <begin position="809"/>
        <end position="841"/>
    </location>
</feature>
<dbReference type="Pfam" id="PF13857">
    <property type="entry name" value="Ank_5"/>
    <property type="match status" value="1"/>
</dbReference>
<evidence type="ECO:0000256" key="1">
    <source>
        <dbReference type="ARBA" id="ARBA00022737"/>
    </source>
</evidence>
<feature type="repeat" description="ANK" evidence="3">
    <location>
        <begin position="677"/>
        <end position="709"/>
    </location>
</feature>
<evidence type="ECO:0000256" key="4">
    <source>
        <dbReference type="SAM" id="MobiDB-lite"/>
    </source>
</evidence>
<dbReference type="InterPro" id="IPR036770">
    <property type="entry name" value="Ankyrin_rpt-contain_sf"/>
</dbReference>
<dbReference type="Pfam" id="PF13637">
    <property type="entry name" value="Ank_4"/>
    <property type="match status" value="1"/>
</dbReference>
<dbReference type="AlphaFoldDB" id="A0A9N9V342"/>
<keyword evidence="1" id="KW-0677">Repeat</keyword>
<feature type="repeat" description="ANK" evidence="3">
    <location>
        <begin position="974"/>
        <end position="1006"/>
    </location>
</feature>
<sequence length="1038" mass="114106">MPSSLSATSDQPNMSYLSASQSQIEIEDQPIVRPFRASALLSTHLPPTQHHPPSFPGIGQTLDAEGRVLPNEGRMPDDGHAHVQATVKMDGSDSHIQPPPATSSTTPVIGSKERMETSVPLHHKTKLKTWPLLPVECEKWSEEEYALSFKKVVEYLRERVDHHDRLRNSARNILYRLMKVGSSLESAKPSVLVMCNAIDWGSLNSLLKSMPSQEYNCMIPSTWDRAQKLLFRDRGLSRMSTLKPILWLYLCPTSLETLKRLYGVPVSIECSSLVTMCGSLVEFEGRQSTISLSLDIDGEHRLLTVEHIFQGNQVENDRPQMNLDPESLASIEGNIEQWDCLNDSEDDISMDPDTGPNHDDGQMDGILPATFINYNLIRVSHKLTRARLMAHTRLSHYHKRGERVEPPNSLPHQSSYLDWACLRLVDYQMVPRQRCNFLFRPGKPPGLLEDFATKPRTHAVPVFMISGILGVRSGRLIDSPSYLGSSASKEQELCETWTIILDQQGFYPGESGSIIVDQETLKIYGHLVGSDMFGYGHVVPFSHTMGQIKTAFNADNAGLPSLKSNGPNQEYDMNDRDYKMLAYLLRNESPSMSQVQQLIQRGADVNRPDTDGETLLCMAVRKGYLAVVELLLRNGADLSVPGRSGETPVWAAANKGHLAVVELLLKNGADLSVPNDAGETPVWGAAIEGHLTVVELLLKNGADLSVPNGNGETPVWAAANEGHLAVVELLLGNGADLSVPNKSGKTPLWRAVKNNYLPIVKLLFCLGVEMNCKNDRNRTPLWKAIQYDHRDIVEALIEAGAEVNIRDKYGSTPLLYAVQNGHSDVTQQLIKAGAEVNAGGSDGCTPLLYAALKGRSDIIQQLIEAGAEVNAGDQDGCTPLLCAVQSRRSDIIQQLIEAGAEVNTGDQDGCTPLLKATRHGYSDTVQQLIESGAEVDTKDKDGHTPVLIATRYGYSDITQQLIKASALLDSKDDQGQTALFIAVQRRNHGIIQMLIEGGAATDVEDNRGRTLLTLANKLKVDLPMHLAKAKVSVDEREG</sequence>
<organism evidence="5 6">
    <name type="scientific">Clonostachys rhizophaga</name>
    <dbReference type="NCBI Taxonomy" id="160324"/>
    <lineage>
        <taxon>Eukaryota</taxon>
        <taxon>Fungi</taxon>
        <taxon>Dikarya</taxon>
        <taxon>Ascomycota</taxon>
        <taxon>Pezizomycotina</taxon>
        <taxon>Sordariomycetes</taxon>
        <taxon>Hypocreomycetidae</taxon>
        <taxon>Hypocreales</taxon>
        <taxon>Bionectriaceae</taxon>
        <taxon>Clonostachys</taxon>
    </lineage>
</organism>
<dbReference type="InterPro" id="IPR002110">
    <property type="entry name" value="Ankyrin_rpt"/>
</dbReference>
<feature type="repeat" description="ANK" evidence="3">
    <location>
        <begin position="941"/>
        <end position="973"/>
    </location>
</feature>
<evidence type="ECO:0000256" key="2">
    <source>
        <dbReference type="ARBA" id="ARBA00023043"/>
    </source>
</evidence>
<dbReference type="Proteomes" id="UP000696573">
    <property type="component" value="Unassembled WGS sequence"/>
</dbReference>
<accession>A0A9N9V342</accession>
<feature type="repeat" description="ANK" evidence="3">
    <location>
        <begin position="710"/>
        <end position="742"/>
    </location>
</feature>
<dbReference type="EMBL" id="CABFNQ020000532">
    <property type="protein sequence ID" value="CAH0018329.1"/>
    <property type="molecule type" value="Genomic_DNA"/>
</dbReference>
<feature type="region of interest" description="Disordered" evidence="4">
    <location>
        <begin position="90"/>
        <end position="110"/>
    </location>
</feature>
<feature type="repeat" description="ANK" evidence="3">
    <location>
        <begin position="644"/>
        <end position="676"/>
    </location>
</feature>